<feature type="compositionally biased region" description="Acidic residues" evidence="1">
    <location>
        <begin position="57"/>
        <end position="74"/>
    </location>
</feature>
<dbReference type="Proteomes" id="UP001281614">
    <property type="component" value="Unassembled WGS sequence"/>
</dbReference>
<name>A0AAD9YXN6_COLKA</name>
<reference evidence="2" key="1">
    <citation type="submission" date="2023-02" db="EMBL/GenBank/DDBJ databases">
        <title>Colletotrichum kahawae CIFC_Que2 genome sequencing and assembly.</title>
        <authorList>
            <person name="Baroncelli R."/>
        </authorList>
    </citation>
    <scope>NUCLEOTIDE SEQUENCE</scope>
    <source>
        <strain evidence="2">CIFC_Que2</strain>
    </source>
</reference>
<dbReference type="AlphaFoldDB" id="A0AAD9YXN6"/>
<protein>
    <submittedName>
        <fullName evidence="2">Uncharacterized protein</fullName>
    </submittedName>
</protein>
<evidence type="ECO:0000313" key="2">
    <source>
        <dbReference type="EMBL" id="KAK2780528.1"/>
    </source>
</evidence>
<evidence type="ECO:0000256" key="1">
    <source>
        <dbReference type="SAM" id="MobiDB-lite"/>
    </source>
</evidence>
<feature type="region of interest" description="Disordered" evidence="1">
    <location>
        <begin position="193"/>
        <end position="383"/>
    </location>
</feature>
<dbReference type="EMBL" id="VYYT01000001">
    <property type="protein sequence ID" value="KAK2780528.1"/>
    <property type="molecule type" value="Genomic_DNA"/>
</dbReference>
<sequence>MGSASSREIRQIVDEAVVALQSEQARSSSMMGPVMDEDGVVYEEGGGGGGYRYDLDSSSDSESESETDLEEDGEGGCSECGDCCSDWESECCYETMDCCAGVGGGGGGGGCSVGRGCGFGGCSGRKDLKRRKGKKQKKKKKGFWGKCYPVMKRGGGEWGGDVVGFSRCPGERVTMQQDPKRWGYKVDDDAHRHASDGRKHVCIGSRSYAAATTRSKSRDTRHRRSKSRDRSRRRGGRDECDAHQSRRGRQRTLIFRESEDYPRREKSVPAYRHVTPTRYGPSRSGGGRYREGRQTRDVDYRRGAMMRGALVDDDGSYYERRPQYSRAGSYERRSDQDDELIGEIDDRSDHSYAYGEHHEMAVSRRDDGNRKNVHFDKRRPRPT</sequence>
<feature type="compositionally biased region" description="Basic and acidic residues" evidence="1">
    <location>
        <begin position="344"/>
        <end position="375"/>
    </location>
</feature>
<organism evidence="2 3">
    <name type="scientific">Colletotrichum kahawae</name>
    <name type="common">Coffee berry disease fungus</name>
    <dbReference type="NCBI Taxonomy" id="34407"/>
    <lineage>
        <taxon>Eukaryota</taxon>
        <taxon>Fungi</taxon>
        <taxon>Dikarya</taxon>
        <taxon>Ascomycota</taxon>
        <taxon>Pezizomycotina</taxon>
        <taxon>Sordariomycetes</taxon>
        <taxon>Hypocreomycetidae</taxon>
        <taxon>Glomerellales</taxon>
        <taxon>Glomerellaceae</taxon>
        <taxon>Colletotrichum</taxon>
        <taxon>Colletotrichum gloeosporioides species complex</taxon>
    </lineage>
</organism>
<proteinExistence type="predicted"/>
<feature type="region of interest" description="Disordered" evidence="1">
    <location>
        <begin position="22"/>
        <end position="77"/>
    </location>
</feature>
<keyword evidence="3" id="KW-1185">Reference proteome</keyword>
<accession>A0AAD9YXN6</accession>
<feature type="compositionally biased region" description="Basic residues" evidence="1">
    <location>
        <begin position="219"/>
        <end position="235"/>
    </location>
</feature>
<evidence type="ECO:0000313" key="3">
    <source>
        <dbReference type="Proteomes" id="UP001281614"/>
    </source>
</evidence>
<comment type="caution">
    <text evidence="2">The sequence shown here is derived from an EMBL/GenBank/DDBJ whole genome shotgun (WGS) entry which is preliminary data.</text>
</comment>
<gene>
    <name evidence="2" type="ORF">CKAH01_00472</name>
</gene>
<feature type="compositionally biased region" description="Basic and acidic residues" evidence="1">
    <location>
        <begin position="288"/>
        <end position="302"/>
    </location>
</feature>
<feature type="compositionally biased region" description="Basic and acidic residues" evidence="1">
    <location>
        <begin position="254"/>
        <end position="267"/>
    </location>
</feature>